<comment type="caution">
    <text evidence="1">The sequence shown here is derived from an EMBL/GenBank/DDBJ whole genome shotgun (WGS) entry which is preliminary data.</text>
</comment>
<gene>
    <name evidence="1" type="ORF">SAMN04488525_10727</name>
</gene>
<sequence length="390" mass="44109">MRKQTILLLSFLLLVVLGGFYAQPLFAKDEPLKMDIRTILGDDALLEGLTYYGTASNQQEATTFSLDRSGLRPSETQQQDVFFQDYADSAVRAWRTDYRSFMRGKSSYSGNYADTEDHLYYVVEENDGFSLEILDKANGTVSESLLAYPEKKHKTYYSVSRTFYLDGKVILEYSRYGNYSDYLSSDIVIYDPISGSLEEHFVFEMPEAVSGYQSISTDILTQDTQKAIFVALRTEETDLEATAYVSPIISIAFKRYDWDTKQWTDLANTQDFSKDNLPYAIEDGIFYQLNPSGGNCTIQSLDLMQDKVLETIALETAGNWEFTSASDWKILIAGNNAVLTQTYIEPDRAAQLAVFDIGTGEMLYSGEITALSGTNKETDSLYFDRIVYEP</sequence>
<evidence type="ECO:0000313" key="2">
    <source>
        <dbReference type="Proteomes" id="UP000199042"/>
    </source>
</evidence>
<evidence type="ECO:0000313" key="1">
    <source>
        <dbReference type="EMBL" id="SEA82901.1"/>
    </source>
</evidence>
<accession>A0AB38A2U4</accession>
<name>A0AB38A2U4_9LACT</name>
<proteinExistence type="predicted"/>
<dbReference type="AlphaFoldDB" id="A0AB38A2U4"/>
<protein>
    <submittedName>
        <fullName evidence="1">Uncharacterized protein</fullName>
    </submittedName>
</protein>
<keyword evidence="2" id="KW-1185">Reference proteome</keyword>
<dbReference type="EMBL" id="FNQH01000007">
    <property type="protein sequence ID" value="SEA82901.1"/>
    <property type="molecule type" value="Genomic_DNA"/>
</dbReference>
<reference evidence="1 2" key="1">
    <citation type="submission" date="2016-10" db="EMBL/GenBank/DDBJ databases">
        <authorList>
            <person name="Varghese N."/>
            <person name="Submissions S."/>
        </authorList>
    </citation>
    <scope>NUCLEOTIDE SEQUENCE [LARGE SCALE GENOMIC DNA]</scope>
    <source>
        <strain evidence="1 2">DSM 14526</strain>
    </source>
</reference>
<organism evidence="1 2">
    <name type="scientific">Trichococcus collinsii</name>
    <dbReference type="NCBI Taxonomy" id="157076"/>
    <lineage>
        <taxon>Bacteria</taxon>
        <taxon>Bacillati</taxon>
        <taxon>Bacillota</taxon>
        <taxon>Bacilli</taxon>
        <taxon>Lactobacillales</taxon>
        <taxon>Carnobacteriaceae</taxon>
        <taxon>Trichococcus</taxon>
    </lineage>
</organism>
<dbReference type="InterPro" id="IPR011043">
    <property type="entry name" value="Gal_Oxase/kelch_b-propeller"/>
</dbReference>
<dbReference type="SUPFAM" id="SSF50965">
    <property type="entry name" value="Galactose oxidase, central domain"/>
    <property type="match status" value="1"/>
</dbReference>
<dbReference type="RefSeq" id="WP_086986607.1">
    <property type="nucleotide sequence ID" value="NZ_FJNA01000002.1"/>
</dbReference>
<dbReference type="Proteomes" id="UP000199042">
    <property type="component" value="Unassembled WGS sequence"/>
</dbReference>